<feature type="region of interest" description="Disordered" evidence="1">
    <location>
        <begin position="213"/>
        <end position="249"/>
    </location>
</feature>
<dbReference type="Proteomes" id="UP000654922">
    <property type="component" value="Unassembled WGS sequence"/>
</dbReference>
<dbReference type="EMBL" id="JACBAE010001376">
    <property type="protein sequence ID" value="KAF7159906.1"/>
    <property type="molecule type" value="Genomic_DNA"/>
</dbReference>
<comment type="caution">
    <text evidence="2">The sequence shown here is derived from an EMBL/GenBank/DDBJ whole genome shotgun (WGS) entry which is preliminary data.</text>
</comment>
<evidence type="ECO:0000256" key="1">
    <source>
        <dbReference type="SAM" id="MobiDB-lite"/>
    </source>
</evidence>
<gene>
    <name evidence="2" type="ORF">CNMCM5623_005412</name>
</gene>
<protein>
    <submittedName>
        <fullName evidence="2">Uncharacterized protein</fullName>
    </submittedName>
</protein>
<evidence type="ECO:0000313" key="2">
    <source>
        <dbReference type="EMBL" id="KAF7159906.1"/>
    </source>
</evidence>
<evidence type="ECO:0000313" key="3">
    <source>
        <dbReference type="Proteomes" id="UP000654922"/>
    </source>
</evidence>
<accession>A0A8H6PTR1</accession>
<dbReference type="OrthoDB" id="76567at2759"/>
<name>A0A8H6PTR1_9EURO</name>
<proteinExistence type="predicted"/>
<dbReference type="AlphaFoldDB" id="A0A8H6PTR1"/>
<sequence length="415" mass="46390">MTRLCLPTPNSPPYKYSSGATCGQYGAAFPTDPPSVEVGTHVDKPDKSEVEFWGKKEVKYHLRATNQCIIALVICPCRSAWDREPTLIEIHVMVIFNGLLEPYTNSRKIPDFYMMPDNQYQPSFVIEVGWSESPRWLVEDMRQWMMGGRPHVKIVLILKFARKGRTNEVTGKAELYVRDAAGNPFCQQEATSFPETTTKCRVQPRRLNGAIVEHQHGFPSARPAGEVEKRSRTTASPRETDDGDEERATVERHSALMGLLMTLKESCSRKVEGDLEQSVLSYVQRSTESTNNSVLILDSIPCGTGISVLPHRVAETQNYMGEYTIFSQPTPTPSSQDTNRINQTPTLSAAKKDLASYRDATDIHALILANLLDILRQQSSTHICSQPISWTVTTKIGSVCTHKRGQNCGIVRNSD</sequence>
<organism evidence="2 3">
    <name type="scientific">Aspergillus felis</name>
    <dbReference type="NCBI Taxonomy" id="1287682"/>
    <lineage>
        <taxon>Eukaryota</taxon>
        <taxon>Fungi</taxon>
        <taxon>Dikarya</taxon>
        <taxon>Ascomycota</taxon>
        <taxon>Pezizomycotina</taxon>
        <taxon>Eurotiomycetes</taxon>
        <taxon>Eurotiomycetidae</taxon>
        <taxon>Eurotiales</taxon>
        <taxon>Aspergillaceae</taxon>
        <taxon>Aspergillus</taxon>
        <taxon>Aspergillus subgen. Fumigati</taxon>
    </lineage>
</organism>
<reference evidence="2" key="1">
    <citation type="submission" date="2020-06" db="EMBL/GenBank/DDBJ databases">
        <title>Draft genome sequences of strains closely related to Aspergillus parafelis and Aspergillus hiratsukae.</title>
        <authorList>
            <person name="Dos Santos R.A.C."/>
            <person name="Rivero-Menendez O."/>
            <person name="Steenwyk J.L."/>
            <person name="Mead M.E."/>
            <person name="Goldman G.H."/>
            <person name="Alastruey-Izquierdo A."/>
            <person name="Rokas A."/>
        </authorList>
    </citation>
    <scope>NUCLEOTIDE SEQUENCE</scope>
    <source>
        <strain evidence="2">CNM-CM5623</strain>
    </source>
</reference>